<proteinExistence type="predicted"/>
<dbReference type="EMBL" id="CP046621">
    <property type="protein sequence ID" value="QGW77308.1"/>
    <property type="molecule type" value="Genomic_DNA"/>
</dbReference>
<dbReference type="PROSITE" id="PS51118">
    <property type="entry name" value="HTH_HXLR"/>
    <property type="match status" value="1"/>
</dbReference>
<keyword evidence="6" id="KW-1185">Reference proteome</keyword>
<gene>
    <name evidence="5" type="ORF">GPJ81_11650</name>
</gene>
<dbReference type="Gene3D" id="1.10.10.10">
    <property type="entry name" value="Winged helix-like DNA-binding domain superfamily/Winged helix DNA-binding domain"/>
    <property type="match status" value="1"/>
</dbReference>
<dbReference type="Pfam" id="PF01638">
    <property type="entry name" value="HxlR"/>
    <property type="match status" value="1"/>
</dbReference>
<evidence type="ECO:0000313" key="5">
    <source>
        <dbReference type="EMBL" id="QGW77308.1"/>
    </source>
</evidence>
<reference evidence="5" key="1">
    <citation type="submission" date="2019-12" db="EMBL/GenBank/DDBJ databases">
        <title>Hybrid Genome Assemblies of two High G+C Isolates from Undergraduate Microbiology Courses.</title>
        <authorList>
            <person name="Ne Ville C.J."/>
            <person name="Enright D."/>
            <person name="Hernandez I."/>
            <person name="Dodsworth J."/>
            <person name="Orwin P.M."/>
        </authorList>
    </citation>
    <scope>NUCLEOTIDE SEQUENCE [LARGE SCALE GENOMIC DNA]</scope>
    <source>
        <strain evidence="5">Neo</strain>
    </source>
</reference>
<evidence type="ECO:0000259" key="4">
    <source>
        <dbReference type="PROSITE" id="PS51118"/>
    </source>
</evidence>
<name>A0A6I6H9B3_9PSED</name>
<keyword evidence="1" id="KW-0805">Transcription regulation</keyword>
<feature type="domain" description="HTH hxlR-type" evidence="4">
    <location>
        <begin position="9"/>
        <end position="104"/>
    </location>
</feature>
<evidence type="ECO:0000313" key="6">
    <source>
        <dbReference type="Proteomes" id="UP000426235"/>
    </source>
</evidence>
<protein>
    <submittedName>
        <fullName evidence="5">Transcriptional regulator</fullName>
    </submittedName>
</protein>
<dbReference type="InterPro" id="IPR036390">
    <property type="entry name" value="WH_DNA-bd_sf"/>
</dbReference>
<evidence type="ECO:0000256" key="3">
    <source>
        <dbReference type="ARBA" id="ARBA00023163"/>
    </source>
</evidence>
<dbReference type="InterPro" id="IPR036388">
    <property type="entry name" value="WH-like_DNA-bd_sf"/>
</dbReference>
<dbReference type="PANTHER" id="PTHR33204">
    <property type="entry name" value="TRANSCRIPTIONAL REGULATOR, MARR FAMILY"/>
    <property type="match status" value="1"/>
</dbReference>
<dbReference type="PANTHER" id="PTHR33204:SF18">
    <property type="entry name" value="TRANSCRIPTIONAL REGULATORY PROTEIN"/>
    <property type="match status" value="1"/>
</dbReference>
<dbReference type="RefSeq" id="WP_157192308.1">
    <property type="nucleotide sequence ID" value="NZ_CP046621.1"/>
</dbReference>
<evidence type="ECO:0000256" key="1">
    <source>
        <dbReference type="ARBA" id="ARBA00023015"/>
    </source>
</evidence>
<dbReference type="Proteomes" id="UP000426235">
    <property type="component" value="Chromosome"/>
</dbReference>
<dbReference type="Gene3D" id="3.30.1050.10">
    <property type="entry name" value="SCP2 sterol-binding domain"/>
    <property type="match status" value="1"/>
</dbReference>
<keyword evidence="3" id="KW-0804">Transcription</keyword>
<accession>A0A6I6H9B3</accession>
<dbReference type="InterPro" id="IPR002577">
    <property type="entry name" value="HTH_HxlR"/>
</dbReference>
<dbReference type="InterPro" id="IPR036527">
    <property type="entry name" value="SCP2_sterol-bd_dom_sf"/>
</dbReference>
<dbReference type="AlphaFoldDB" id="A0A6I6H9B3"/>
<dbReference type="GO" id="GO:0003677">
    <property type="term" value="F:DNA binding"/>
    <property type="evidence" value="ECO:0007669"/>
    <property type="project" value="UniProtKB-KW"/>
</dbReference>
<evidence type="ECO:0000256" key="2">
    <source>
        <dbReference type="ARBA" id="ARBA00023125"/>
    </source>
</evidence>
<organism evidence="5 6">
    <name type="scientific">Pseudomonas alkylphenolica</name>
    <dbReference type="NCBI Taxonomy" id="237609"/>
    <lineage>
        <taxon>Bacteria</taxon>
        <taxon>Pseudomonadati</taxon>
        <taxon>Pseudomonadota</taxon>
        <taxon>Gammaproteobacteria</taxon>
        <taxon>Pseudomonadales</taxon>
        <taxon>Pseudomonadaceae</taxon>
        <taxon>Pseudomonas</taxon>
    </lineage>
</organism>
<dbReference type="SUPFAM" id="SSF55718">
    <property type="entry name" value="SCP-like"/>
    <property type="match status" value="1"/>
</dbReference>
<dbReference type="SUPFAM" id="SSF46785">
    <property type="entry name" value="Winged helix' DNA-binding domain"/>
    <property type="match status" value="1"/>
</dbReference>
<sequence>MDEGYGQFCTVARGAEALCERWTPLVVRELLCGSKRFNELHRGVPRMSTSLLAQRLRHLEEIGVVHRTATGKVWEYSLTEAGEELRPIIMALGHWGARWIGSRLRDSELDAGLLMWDVRRFARIEMFPPRSVVIHFRFRDARSGEQEWWLVVEHGVADLCRDDPGRELTLVVDSSVRALTEVWTGDRTPREVLQSQELRVDGAVQDAENLWRWLGTSAFAGTRSAAIQSHDRQLKKPVTRTGQD</sequence>
<keyword evidence="2" id="KW-0238">DNA-binding</keyword>